<feature type="region of interest" description="Disordered" evidence="1">
    <location>
        <begin position="65"/>
        <end position="84"/>
    </location>
</feature>
<protein>
    <submittedName>
        <fullName evidence="2">Unannotated protein</fullName>
    </submittedName>
</protein>
<sequence length="189" mass="21398">MILVRVGDRRIEDEEAIGEVQTRKQMGETIVIECNLGLIDTAGNNPDSLALNSDPVDDIIGDKFRKAHNRSRSTHRSRSNKTDIGAFNESKPIWIRQWLKVMHRNDTGRESERGHRSAPVVNDGASITSRPNGQPCRLGKHSENPRRSGDGSNAGGESRNKVRVRRTELTVYIENHFHIVRMQFSEFTQ</sequence>
<proteinExistence type="predicted"/>
<gene>
    <name evidence="2" type="ORF">UFOPK3010_01431</name>
</gene>
<dbReference type="EMBL" id="CAFAAM010000234">
    <property type="protein sequence ID" value="CAB4815635.1"/>
    <property type="molecule type" value="Genomic_DNA"/>
</dbReference>
<evidence type="ECO:0000313" key="2">
    <source>
        <dbReference type="EMBL" id="CAB4815635.1"/>
    </source>
</evidence>
<evidence type="ECO:0000256" key="1">
    <source>
        <dbReference type="SAM" id="MobiDB-lite"/>
    </source>
</evidence>
<feature type="compositionally biased region" description="Basic and acidic residues" evidence="1">
    <location>
        <begin position="106"/>
        <end position="115"/>
    </location>
</feature>
<feature type="compositionally biased region" description="Basic residues" evidence="1">
    <location>
        <begin position="65"/>
        <end position="79"/>
    </location>
</feature>
<reference evidence="2" key="1">
    <citation type="submission" date="2020-05" db="EMBL/GenBank/DDBJ databases">
        <authorList>
            <person name="Chiriac C."/>
            <person name="Salcher M."/>
            <person name="Ghai R."/>
            <person name="Kavagutti S V."/>
        </authorList>
    </citation>
    <scope>NUCLEOTIDE SEQUENCE</scope>
</reference>
<organism evidence="2">
    <name type="scientific">freshwater metagenome</name>
    <dbReference type="NCBI Taxonomy" id="449393"/>
    <lineage>
        <taxon>unclassified sequences</taxon>
        <taxon>metagenomes</taxon>
        <taxon>ecological metagenomes</taxon>
    </lineage>
</organism>
<feature type="region of interest" description="Disordered" evidence="1">
    <location>
        <begin position="106"/>
        <end position="162"/>
    </location>
</feature>
<name>A0A6J6Z4G0_9ZZZZ</name>
<dbReference type="AlphaFoldDB" id="A0A6J6Z4G0"/>
<feature type="compositionally biased region" description="Basic and acidic residues" evidence="1">
    <location>
        <begin position="140"/>
        <end position="149"/>
    </location>
</feature>
<accession>A0A6J6Z4G0</accession>